<dbReference type="InterPro" id="IPR044878">
    <property type="entry name" value="UbiA_sf"/>
</dbReference>
<evidence type="ECO:0000313" key="6">
    <source>
        <dbReference type="EMBL" id="OGZ13229.1"/>
    </source>
</evidence>
<feature type="transmembrane region" description="Helical" evidence="5">
    <location>
        <begin position="35"/>
        <end position="54"/>
    </location>
</feature>
<feature type="transmembrane region" description="Helical" evidence="5">
    <location>
        <begin position="228"/>
        <end position="252"/>
    </location>
</feature>
<feature type="transmembrane region" description="Helical" evidence="5">
    <location>
        <begin position="61"/>
        <end position="79"/>
    </location>
</feature>
<dbReference type="GO" id="GO:0016020">
    <property type="term" value="C:membrane"/>
    <property type="evidence" value="ECO:0007669"/>
    <property type="project" value="UniProtKB-SubCell"/>
</dbReference>
<feature type="transmembrane region" description="Helical" evidence="5">
    <location>
        <begin position="258"/>
        <end position="280"/>
    </location>
</feature>
<comment type="subcellular location">
    <subcellularLocation>
        <location evidence="1">Membrane</location>
        <topology evidence="1">Multi-pass membrane protein</topology>
    </subcellularLocation>
</comment>
<evidence type="ECO:0000256" key="2">
    <source>
        <dbReference type="ARBA" id="ARBA00022692"/>
    </source>
</evidence>
<gene>
    <name evidence="6" type="ORF">A3C93_02025</name>
</gene>
<dbReference type="Gene3D" id="1.10.357.140">
    <property type="entry name" value="UbiA prenyltransferase"/>
    <property type="match status" value="1"/>
</dbReference>
<dbReference type="Proteomes" id="UP000178636">
    <property type="component" value="Unassembled WGS sequence"/>
</dbReference>
<protein>
    <submittedName>
        <fullName evidence="6">Uncharacterized protein</fullName>
    </submittedName>
</protein>
<dbReference type="STRING" id="1798664.A3C93_02025"/>
<comment type="caution">
    <text evidence="6">The sequence shown here is derived from an EMBL/GenBank/DDBJ whole genome shotgun (WGS) entry which is preliminary data.</text>
</comment>
<feature type="transmembrane region" description="Helical" evidence="5">
    <location>
        <begin position="292"/>
        <end position="312"/>
    </location>
</feature>
<accession>A0A1G2DI07</accession>
<evidence type="ECO:0000256" key="5">
    <source>
        <dbReference type="SAM" id="Phobius"/>
    </source>
</evidence>
<evidence type="ECO:0000256" key="3">
    <source>
        <dbReference type="ARBA" id="ARBA00022989"/>
    </source>
</evidence>
<proteinExistence type="predicted"/>
<keyword evidence="4 5" id="KW-0472">Membrane</keyword>
<feature type="transmembrane region" description="Helical" evidence="5">
    <location>
        <begin position="120"/>
        <end position="146"/>
    </location>
</feature>
<evidence type="ECO:0000256" key="4">
    <source>
        <dbReference type="ARBA" id="ARBA00023136"/>
    </source>
</evidence>
<sequence>MSSGGSVMMKVYYNAIMRNFLLPAYLAERFPLGQFVPLSLAVVGSAAFVGALSLAVSPRPYMLFPAGLAFLLFLFRLRLLDEVKDAAHDKVHYPHRPLARGVVSESWVKRMVVTTLFGELVIALSFDAFVFALFLFALLYSFVMYKEFFVPEVLRRRFVAYVILHEVLSLPLFLYIYALLGIFVGRFTPPILLLLGMQAGGLFALEIARKLRRTEGKNNAGDTYPEHLGVFGATVSCGALFALSGICVLAVAHSARDVFPAFAVMTALLAAVLAWALGTFARAKDVASAKKVFLSGAIFVLLPQIVLATLYLNRAL</sequence>
<keyword evidence="3 5" id="KW-1133">Transmembrane helix</keyword>
<feature type="transmembrane region" description="Helical" evidence="5">
    <location>
        <begin position="158"/>
        <end position="184"/>
    </location>
</feature>
<keyword evidence="2 5" id="KW-0812">Transmembrane</keyword>
<dbReference type="GO" id="GO:0016765">
    <property type="term" value="F:transferase activity, transferring alkyl or aryl (other than methyl) groups"/>
    <property type="evidence" value="ECO:0007669"/>
    <property type="project" value="InterPro"/>
</dbReference>
<organism evidence="6 7">
    <name type="scientific">Candidatus Lloydbacteria bacterium RIFCSPHIGHO2_02_FULL_54_17</name>
    <dbReference type="NCBI Taxonomy" id="1798664"/>
    <lineage>
        <taxon>Bacteria</taxon>
        <taxon>Candidatus Lloydiibacteriota</taxon>
    </lineage>
</organism>
<dbReference type="Pfam" id="PF01040">
    <property type="entry name" value="UbiA"/>
    <property type="match status" value="1"/>
</dbReference>
<name>A0A1G2DI07_9BACT</name>
<dbReference type="AlphaFoldDB" id="A0A1G2DI07"/>
<dbReference type="EMBL" id="MHLO01000006">
    <property type="protein sequence ID" value="OGZ13229.1"/>
    <property type="molecule type" value="Genomic_DNA"/>
</dbReference>
<evidence type="ECO:0000313" key="7">
    <source>
        <dbReference type="Proteomes" id="UP000178636"/>
    </source>
</evidence>
<dbReference type="InterPro" id="IPR000537">
    <property type="entry name" value="UbiA_prenyltransferase"/>
</dbReference>
<evidence type="ECO:0000256" key="1">
    <source>
        <dbReference type="ARBA" id="ARBA00004141"/>
    </source>
</evidence>
<reference evidence="6 7" key="1">
    <citation type="journal article" date="2016" name="Nat. Commun.">
        <title>Thousands of microbial genomes shed light on interconnected biogeochemical processes in an aquifer system.</title>
        <authorList>
            <person name="Anantharaman K."/>
            <person name="Brown C.T."/>
            <person name="Hug L.A."/>
            <person name="Sharon I."/>
            <person name="Castelle C.J."/>
            <person name="Probst A.J."/>
            <person name="Thomas B.C."/>
            <person name="Singh A."/>
            <person name="Wilkins M.J."/>
            <person name="Karaoz U."/>
            <person name="Brodie E.L."/>
            <person name="Williams K.H."/>
            <person name="Hubbard S.S."/>
            <person name="Banfield J.F."/>
        </authorList>
    </citation>
    <scope>NUCLEOTIDE SEQUENCE [LARGE SCALE GENOMIC DNA]</scope>
</reference>
<feature type="transmembrane region" description="Helical" evidence="5">
    <location>
        <begin position="190"/>
        <end position="208"/>
    </location>
</feature>